<dbReference type="SMART" id="SM00213">
    <property type="entry name" value="UBQ"/>
    <property type="match status" value="1"/>
</dbReference>
<feature type="compositionally biased region" description="Polar residues" evidence="2">
    <location>
        <begin position="123"/>
        <end position="132"/>
    </location>
</feature>
<reference evidence="4" key="1">
    <citation type="submission" date="2022-04" db="EMBL/GenBank/DDBJ databases">
        <title>A functionally conserved STORR gene fusion in Papaver species that diverged 16.8 million years ago.</title>
        <authorList>
            <person name="Catania T."/>
        </authorList>
    </citation>
    <scope>NUCLEOTIDE SEQUENCE</scope>
    <source>
        <strain evidence="4">S-188037</strain>
    </source>
</reference>
<dbReference type="PROSITE" id="PS50053">
    <property type="entry name" value="UBIQUITIN_2"/>
    <property type="match status" value="1"/>
</dbReference>
<dbReference type="InterPro" id="IPR050158">
    <property type="entry name" value="Ubiquitin_ubiquitin-like"/>
</dbReference>
<dbReference type="CDD" id="cd17039">
    <property type="entry name" value="Ubl_ubiquitin_like"/>
    <property type="match status" value="1"/>
</dbReference>
<dbReference type="InterPro" id="IPR029071">
    <property type="entry name" value="Ubiquitin-like_domsf"/>
</dbReference>
<organism evidence="4 5">
    <name type="scientific">Papaver atlanticum</name>
    <dbReference type="NCBI Taxonomy" id="357466"/>
    <lineage>
        <taxon>Eukaryota</taxon>
        <taxon>Viridiplantae</taxon>
        <taxon>Streptophyta</taxon>
        <taxon>Embryophyta</taxon>
        <taxon>Tracheophyta</taxon>
        <taxon>Spermatophyta</taxon>
        <taxon>Magnoliopsida</taxon>
        <taxon>Ranunculales</taxon>
        <taxon>Papaveraceae</taxon>
        <taxon>Papaveroideae</taxon>
        <taxon>Papaver</taxon>
    </lineage>
</organism>
<gene>
    <name evidence="4" type="ORF">MKW98_004792</name>
</gene>
<dbReference type="SUPFAM" id="SSF54236">
    <property type="entry name" value="Ubiquitin-like"/>
    <property type="match status" value="1"/>
</dbReference>
<evidence type="ECO:0000259" key="3">
    <source>
        <dbReference type="PROSITE" id="PS50053"/>
    </source>
</evidence>
<accession>A0AAD4XIW2</accession>
<dbReference type="PANTHER" id="PTHR10666">
    <property type="entry name" value="UBIQUITIN"/>
    <property type="match status" value="1"/>
</dbReference>
<proteinExistence type="predicted"/>
<feature type="compositionally biased region" description="Basic and acidic residues" evidence="2">
    <location>
        <begin position="143"/>
        <end position="152"/>
    </location>
</feature>
<dbReference type="GO" id="GO:0003729">
    <property type="term" value="F:mRNA binding"/>
    <property type="evidence" value="ECO:0007669"/>
    <property type="project" value="UniProtKB-ARBA"/>
</dbReference>
<dbReference type="Proteomes" id="UP001202328">
    <property type="component" value="Unassembled WGS sequence"/>
</dbReference>
<dbReference type="AlphaFoldDB" id="A0AAD4XIW2"/>
<dbReference type="InterPro" id="IPR000626">
    <property type="entry name" value="Ubiquitin-like_dom"/>
</dbReference>
<name>A0AAD4XIW2_9MAGN</name>
<keyword evidence="5" id="KW-1185">Reference proteome</keyword>
<evidence type="ECO:0000313" key="5">
    <source>
        <dbReference type="Proteomes" id="UP001202328"/>
    </source>
</evidence>
<evidence type="ECO:0000256" key="1">
    <source>
        <dbReference type="ARBA" id="ARBA00022499"/>
    </source>
</evidence>
<feature type="domain" description="Ubiquitin-like" evidence="3">
    <location>
        <begin position="171"/>
        <end position="247"/>
    </location>
</feature>
<feature type="region of interest" description="Disordered" evidence="2">
    <location>
        <begin position="109"/>
        <end position="165"/>
    </location>
</feature>
<dbReference type="EMBL" id="JAJJMB010009125">
    <property type="protein sequence ID" value="KAI3916351.1"/>
    <property type="molecule type" value="Genomic_DNA"/>
</dbReference>
<dbReference type="Gene3D" id="3.10.20.90">
    <property type="entry name" value="Phosphatidylinositol 3-kinase Catalytic Subunit, Chain A, domain 1"/>
    <property type="match status" value="1"/>
</dbReference>
<protein>
    <recommendedName>
        <fullName evidence="3">Ubiquitin-like domain-containing protein</fullName>
    </recommendedName>
</protein>
<sequence>MGEDTFKAAVWYNGKIVNEDGNNPRYVGGMVKFINVDPDTKLEVFRDTVRDISGIPEAVPITLKYHIFISAEISKLLDITPYESLKFMLQPDLMLNTFYVEENVVEDGTDTCSNVPRCRRSARNSNTIQTPPTGVETRSNKRSARDRDDPVKAPKVGDSVGRTSSKNSSKIRIFIRSMCGKEKPLDVERTETIGSIKKRILKIEGTAVRDQRLIYDGMTLKEDHLTVASLGIDEGSTIDILQCVKGDKFYTALLEVMLIGTYIYTASFKEKCANLVFILATTVSQTAALRLVGPCWHPNKVGVIGKGKMLQPSSYQILNHIVYADRNPTF</sequence>
<evidence type="ECO:0000256" key="2">
    <source>
        <dbReference type="SAM" id="MobiDB-lite"/>
    </source>
</evidence>
<dbReference type="Pfam" id="PF00240">
    <property type="entry name" value="ubiquitin"/>
    <property type="match status" value="1"/>
</dbReference>
<evidence type="ECO:0000313" key="4">
    <source>
        <dbReference type="EMBL" id="KAI3916351.1"/>
    </source>
</evidence>
<keyword evidence="1" id="KW-1017">Isopeptide bond</keyword>
<comment type="caution">
    <text evidence="4">The sequence shown here is derived from an EMBL/GenBank/DDBJ whole genome shotgun (WGS) entry which is preliminary data.</text>
</comment>